<gene>
    <name evidence="4" type="ORF">KOW79_021254</name>
</gene>
<dbReference type="OrthoDB" id="9950822at2759"/>
<feature type="chain" id="PRO_5039357821" description="Mucin-15" evidence="3">
    <location>
        <begin position="27"/>
        <end position="332"/>
    </location>
</feature>
<keyword evidence="2" id="KW-0472">Membrane</keyword>
<organism evidence="4 5">
    <name type="scientific">Hemibagrus wyckioides</name>
    <dbReference type="NCBI Taxonomy" id="337641"/>
    <lineage>
        <taxon>Eukaryota</taxon>
        <taxon>Metazoa</taxon>
        <taxon>Chordata</taxon>
        <taxon>Craniata</taxon>
        <taxon>Vertebrata</taxon>
        <taxon>Euteleostomi</taxon>
        <taxon>Actinopterygii</taxon>
        <taxon>Neopterygii</taxon>
        <taxon>Teleostei</taxon>
        <taxon>Ostariophysi</taxon>
        <taxon>Siluriformes</taxon>
        <taxon>Bagridae</taxon>
        <taxon>Hemibagrus</taxon>
    </lineage>
</organism>
<protein>
    <recommendedName>
        <fullName evidence="6">Mucin-15</fullName>
    </recommendedName>
</protein>
<feature type="transmembrane region" description="Helical" evidence="2">
    <location>
        <begin position="249"/>
        <end position="271"/>
    </location>
</feature>
<evidence type="ECO:0000256" key="2">
    <source>
        <dbReference type="SAM" id="Phobius"/>
    </source>
</evidence>
<keyword evidence="5" id="KW-1185">Reference proteome</keyword>
<dbReference type="EMBL" id="JAHKSW010000027">
    <property type="protein sequence ID" value="KAG7315166.1"/>
    <property type="molecule type" value="Genomic_DNA"/>
</dbReference>
<name>A0A9D3N377_9TELE</name>
<keyword evidence="2" id="KW-1133">Transmembrane helix</keyword>
<dbReference type="PANTHER" id="PTHR45427">
    <property type="entry name" value="MUCIN-15"/>
    <property type="match status" value="1"/>
</dbReference>
<sequence length="332" mass="35592">MQGKHATKMPLGIAFAVLLTLQLVSTQTSYPNNEEPTPIPVNGIPDEWNRQNGILPVEDPGTSSGSMTYSGDGEVQAGNQTVRTVTEQHDENMKTTPLPQTTLNAISNHSSQENDMSKPVTPNPSLEPATTSDSRENLTGTTTTSTSPGNSTTASTTTTVTKTNVTSTAASNNSSSSASGNFTTTTTSPPQVTDFTSSENSTNTTVSTTTTVETSASTTEINKTGGLFDFRENMNKGLSDIQQQSKNQAWGAILGIGVGVAIVALVVYIIVKRRNYRDFSHRKLVEDMPPEPVLRLENSEPLDLKFDGFAYYNPGLQGDNIQMTNFPQGRTN</sequence>
<evidence type="ECO:0008006" key="6">
    <source>
        <dbReference type="Google" id="ProtNLM"/>
    </source>
</evidence>
<evidence type="ECO:0000313" key="5">
    <source>
        <dbReference type="Proteomes" id="UP000824219"/>
    </source>
</evidence>
<reference evidence="4 5" key="1">
    <citation type="submission" date="2021-06" db="EMBL/GenBank/DDBJ databases">
        <title>Chromosome-level genome assembly of the red-tail catfish (Hemibagrus wyckioides).</title>
        <authorList>
            <person name="Shao F."/>
        </authorList>
    </citation>
    <scope>NUCLEOTIDE SEQUENCE [LARGE SCALE GENOMIC DNA]</scope>
    <source>
        <strain evidence="4">EC202008001</strain>
        <tissue evidence="4">Blood</tissue>
    </source>
</reference>
<dbReference type="Proteomes" id="UP000824219">
    <property type="component" value="Linkage Group LG27"/>
</dbReference>
<proteinExistence type="predicted"/>
<feature type="region of interest" description="Disordered" evidence="1">
    <location>
        <begin position="109"/>
        <end position="218"/>
    </location>
</feature>
<dbReference type="AlphaFoldDB" id="A0A9D3N377"/>
<feature type="compositionally biased region" description="Low complexity" evidence="1">
    <location>
        <begin position="139"/>
        <end position="218"/>
    </location>
</feature>
<dbReference type="Pfam" id="PF15672">
    <property type="entry name" value="Mucin15"/>
    <property type="match status" value="1"/>
</dbReference>
<dbReference type="PANTHER" id="PTHR45427:SF1">
    <property type="entry name" value="MUCIN-15"/>
    <property type="match status" value="1"/>
</dbReference>
<dbReference type="InterPro" id="IPR031371">
    <property type="entry name" value="Mucin-15"/>
</dbReference>
<evidence type="ECO:0000256" key="3">
    <source>
        <dbReference type="SAM" id="SignalP"/>
    </source>
</evidence>
<evidence type="ECO:0000313" key="4">
    <source>
        <dbReference type="EMBL" id="KAG7315166.1"/>
    </source>
</evidence>
<keyword evidence="2" id="KW-0812">Transmembrane</keyword>
<evidence type="ECO:0000256" key="1">
    <source>
        <dbReference type="SAM" id="MobiDB-lite"/>
    </source>
</evidence>
<feature type="signal peptide" evidence="3">
    <location>
        <begin position="1"/>
        <end position="26"/>
    </location>
</feature>
<accession>A0A9D3N377</accession>
<keyword evidence="3" id="KW-0732">Signal</keyword>
<comment type="caution">
    <text evidence="4">The sequence shown here is derived from an EMBL/GenBank/DDBJ whole genome shotgun (WGS) entry which is preliminary data.</text>
</comment>